<dbReference type="PRINTS" id="PR00038">
    <property type="entry name" value="HTHLUXR"/>
</dbReference>
<dbReference type="Gene3D" id="1.10.10.10">
    <property type="entry name" value="Winged helix-like DNA-binding domain superfamily/Winged helix DNA-binding domain"/>
    <property type="match status" value="1"/>
</dbReference>
<dbReference type="GO" id="GO:0006355">
    <property type="term" value="P:regulation of DNA-templated transcription"/>
    <property type="evidence" value="ECO:0007669"/>
    <property type="project" value="InterPro"/>
</dbReference>
<feature type="modified residue" description="4-aspartylphosphate" evidence="2">
    <location>
        <position position="70"/>
    </location>
</feature>
<dbReference type="InterPro" id="IPR011006">
    <property type="entry name" value="CheY-like_superfamily"/>
</dbReference>
<dbReference type="PROSITE" id="PS50043">
    <property type="entry name" value="HTH_LUXR_2"/>
    <property type="match status" value="1"/>
</dbReference>
<dbReference type="InterPro" id="IPR039420">
    <property type="entry name" value="WalR-like"/>
</dbReference>
<evidence type="ECO:0000259" key="3">
    <source>
        <dbReference type="PROSITE" id="PS50043"/>
    </source>
</evidence>
<dbReference type="eggNOG" id="COG2197">
    <property type="taxonomic scope" value="Bacteria"/>
</dbReference>
<evidence type="ECO:0000256" key="1">
    <source>
        <dbReference type="ARBA" id="ARBA00023125"/>
    </source>
</evidence>
<keyword evidence="6" id="KW-1185">Reference proteome</keyword>
<dbReference type="Pfam" id="PF00072">
    <property type="entry name" value="Response_reg"/>
    <property type="match status" value="1"/>
</dbReference>
<keyword evidence="2" id="KW-0597">Phosphoprotein</keyword>
<dbReference type="GO" id="GO:0000160">
    <property type="term" value="P:phosphorelay signal transduction system"/>
    <property type="evidence" value="ECO:0007669"/>
    <property type="project" value="InterPro"/>
</dbReference>
<comment type="caution">
    <text evidence="5">The sequence shown here is derived from an EMBL/GenBank/DDBJ whole genome shotgun (WGS) entry which is preliminary data.</text>
</comment>
<dbReference type="AlphaFoldDB" id="A0A087EBQ3"/>
<dbReference type="InterPro" id="IPR001789">
    <property type="entry name" value="Sig_transdc_resp-reg_receiver"/>
</dbReference>
<dbReference type="CDD" id="cd06170">
    <property type="entry name" value="LuxR_C_like"/>
    <property type="match status" value="1"/>
</dbReference>
<feature type="domain" description="HTH luxR-type" evidence="3">
    <location>
        <begin position="161"/>
        <end position="226"/>
    </location>
</feature>
<evidence type="ECO:0000313" key="6">
    <source>
        <dbReference type="Proteomes" id="UP000029055"/>
    </source>
</evidence>
<dbReference type="PANTHER" id="PTHR43214">
    <property type="entry name" value="TWO-COMPONENT RESPONSE REGULATOR"/>
    <property type="match status" value="1"/>
</dbReference>
<evidence type="ECO:0000313" key="5">
    <source>
        <dbReference type="EMBL" id="KFJ05204.1"/>
    </source>
</evidence>
<proteinExistence type="predicted"/>
<sequence length="228" mass="24869">MMNPQGPRQRQLRIGVLDNDCCALECIVAMIAHLNNRAGRRLEVWSSDNPAKAMQHCRFGTHPTDVMFIDMALNGLTGAQVAMEIRKHAPGIAIIGITSYAPELYAEDMRAAGAQALLDKSTLKHSLAEALDAVSQGLPYPAGSGFPSIRNAYATLALDESSAASVHLTATEQQIITLSLSHMSTKEIATELSVSADTVFSHRRNIKKKFHASTWYDAVDRCRELHIA</sequence>
<feature type="domain" description="Response regulatory" evidence="4">
    <location>
        <begin position="13"/>
        <end position="135"/>
    </location>
</feature>
<dbReference type="GO" id="GO:0003677">
    <property type="term" value="F:DNA binding"/>
    <property type="evidence" value="ECO:0007669"/>
    <property type="project" value="UniProtKB-KW"/>
</dbReference>
<accession>A0A087EBQ3</accession>
<keyword evidence="1" id="KW-0238">DNA-binding</keyword>
<dbReference type="InterPro" id="IPR016032">
    <property type="entry name" value="Sig_transdc_resp-reg_C-effctor"/>
</dbReference>
<reference evidence="5 6" key="1">
    <citation type="submission" date="2014-03" db="EMBL/GenBank/DDBJ databases">
        <title>Genomics of Bifidobacteria.</title>
        <authorList>
            <person name="Ventura M."/>
            <person name="Milani C."/>
            <person name="Lugli G.A."/>
        </authorList>
    </citation>
    <scope>NUCLEOTIDE SEQUENCE [LARGE SCALE GENOMIC DNA]</scope>
    <source>
        <strain evidence="5 6">LMG 11597</strain>
    </source>
</reference>
<organism evidence="5 6">
    <name type="scientific">Bifidobacterium subtile</name>
    <dbReference type="NCBI Taxonomy" id="77635"/>
    <lineage>
        <taxon>Bacteria</taxon>
        <taxon>Bacillati</taxon>
        <taxon>Actinomycetota</taxon>
        <taxon>Actinomycetes</taxon>
        <taxon>Bifidobacteriales</taxon>
        <taxon>Bifidobacteriaceae</taxon>
        <taxon>Bifidobacterium</taxon>
    </lineage>
</organism>
<dbReference type="PROSITE" id="PS50110">
    <property type="entry name" value="RESPONSE_REGULATORY"/>
    <property type="match status" value="1"/>
</dbReference>
<dbReference type="InterPro" id="IPR000792">
    <property type="entry name" value="Tscrpt_reg_LuxR_C"/>
</dbReference>
<dbReference type="OrthoDB" id="3236047at2"/>
<dbReference type="SUPFAM" id="SSF52172">
    <property type="entry name" value="CheY-like"/>
    <property type="match status" value="1"/>
</dbReference>
<evidence type="ECO:0000256" key="2">
    <source>
        <dbReference type="PROSITE-ProRule" id="PRU00169"/>
    </source>
</evidence>
<evidence type="ECO:0000259" key="4">
    <source>
        <dbReference type="PROSITE" id="PS50110"/>
    </source>
</evidence>
<gene>
    <name evidence="5" type="ORF">BISU_1322</name>
</gene>
<name>A0A087EBQ3_9BIFI</name>
<dbReference type="STRING" id="77635.BISU_1322"/>
<dbReference type="Pfam" id="PF00196">
    <property type="entry name" value="GerE"/>
    <property type="match status" value="1"/>
</dbReference>
<dbReference type="Proteomes" id="UP000029055">
    <property type="component" value="Unassembled WGS sequence"/>
</dbReference>
<dbReference type="InterPro" id="IPR036388">
    <property type="entry name" value="WH-like_DNA-bd_sf"/>
</dbReference>
<protein>
    <submittedName>
        <fullName evidence="5">LuxR family transcriptional regulator</fullName>
    </submittedName>
</protein>
<dbReference type="SMART" id="SM00448">
    <property type="entry name" value="REC"/>
    <property type="match status" value="1"/>
</dbReference>
<dbReference type="SUPFAM" id="SSF46894">
    <property type="entry name" value="C-terminal effector domain of the bipartite response regulators"/>
    <property type="match status" value="1"/>
</dbReference>
<dbReference type="SMART" id="SM00421">
    <property type="entry name" value="HTH_LUXR"/>
    <property type="match status" value="1"/>
</dbReference>
<dbReference type="Gene3D" id="3.40.50.2300">
    <property type="match status" value="1"/>
</dbReference>
<dbReference type="EMBL" id="JGZR01000001">
    <property type="protein sequence ID" value="KFJ05204.1"/>
    <property type="molecule type" value="Genomic_DNA"/>
</dbReference>
<dbReference type="RefSeq" id="WP_024464079.1">
    <property type="nucleotide sequence ID" value="NZ_CP062939.1"/>
</dbReference>